<dbReference type="EC" id="2.1.1.37" evidence="1"/>
<dbReference type="PANTHER" id="PTHR46098:SF1">
    <property type="entry name" value="TRNA (CYTOSINE(38)-C(5))-METHYLTRANSFERASE"/>
    <property type="match status" value="1"/>
</dbReference>
<dbReference type="GO" id="GO:0032259">
    <property type="term" value="P:methylation"/>
    <property type="evidence" value="ECO:0007669"/>
    <property type="project" value="UniProtKB-KW"/>
</dbReference>
<evidence type="ECO:0000256" key="8">
    <source>
        <dbReference type="RuleBase" id="RU000416"/>
    </source>
</evidence>
<keyword evidence="3 7" id="KW-0808">Transferase</keyword>
<evidence type="ECO:0000256" key="5">
    <source>
        <dbReference type="ARBA" id="ARBA00022747"/>
    </source>
</evidence>
<evidence type="ECO:0000256" key="6">
    <source>
        <dbReference type="ARBA" id="ARBA00047422"/>
    </source>
</evidence>
<keyword evidence="2 7" id="KW-0489">Methyltransferase</keyword>
<dbReference type="SUPFAM" id="SSF53335">
    <property type="entry name" value="S-adenosyl-L-methionine-dependent methyltransferases"/>
    <property type="match status" value="1"/>
</dbReference>
<feature type="active site" evidence="7">
    <location>
        <position position="82"/>
    </location>
</feature>
<organism evidence="9 10">
    <name type="scientific">Alkalicaulis satelles</name>
    <dbReference type="NCBI Taxonomy" id="2609175"/>
    <lineage>
        <taxon>Bacteria</taxon>
        <taxon>Pseudomonadati</taxon>
        <taxon>Pseudomonadota</taxon>
        <taxon>Alphaproteobacteria</taxon>
        <taxon>Maricaulales</taxon>
        <taxon>Maricaulaceae</taxon>
        <taxon>Alkalicaulis</taxon>
    </lineage>
</organism>
<accession>A0A5M6ZBP6</accession>
<dbReference type="NCBIfam" id="TIGR00675">
    <property type="entry name" value="dcm"/>
    <property type="match status" value="1"/>
</dbReference>
<evidence type="ECO:0000256" key="7">
    <source>
        <dbReference type="PROSITE-ProRule" id="PRU01016"/>
    </source>
</evidence>
<evidence type="ECO:0000256" key="3">
    <source>
        <dbReference type="ARBA" id="ARBA00022679"/>
    </source>
</evidence>
<dbReference type="GO" id="GO:0003886">
    <property type="term" value="F:DNA (cytosine-5-)-methyltransferase activity"/>
    <property type="evidence" value="ECO:0007669"/>
    <property type="project" value="UniProtKB-EC"/>
</dbReference>
<keyword evidence="4 7" id="KW-0949">S-adenosyl-L-methionine</keyword>
<dbReference type="PRINTS" id="PR00105">
    <property type="entry name" value="C5METTRFRASE"/>
</dbReference>
<dbReference type="PROSITE" id="PS51679">
    <property type="entry name" value="SAM_MT_C5"/>
    <property type="match status" value="1"/>
</dbReference>
<dbReference type="Proteomes" id="UP000325122">
    <property type="component" value="Unassembled WGS sequence"/>
</dbReference>
<keyword evidence="10" id="KW-1185">Reference proteome</keyword>
<dbReference type="InterPro" id="IPR050750">
    <property type="entry name" value="C5-MTase"/>
</dbReference>
<name>A0A5M6ZBP6_9PROT</name>
<reference evidence="9 10" key="1">
    <citation type="submission" date="2019-09" db="EMBL/GenBank/DDBJ databases">
        <authorList>
            <person name="Kevbrin V."/>
            <person name="Grouzdev D.S."/>
        </authorList>
    </citation>
    <scope>NUCLEOTIDE SEQUENCE [LARGE SCALE GENOMIC DNA]</scope>
    <source>
        <strain evidence="9 10">G-192</strain>
    </source>
</reference>
<dbReference type="InterPro" id="IPR029063">
    <property type="entry name" value="SAM-dependent_MTases_sf"/>
</dbReference>
<protein>
    <recommendedName>
        <fullName evidence="1">DNA (cytosine-5-)-methyltransferase</fullName>
        <ecNumber evidence="1">2.1.1.37</ecNumber>
    </recommendedName>
</protein>
<dbReference type="GO" id="GO:0009307">
    <property type="term" value="P:DNA restriction-modification system"/>
    <property type="evidence" value="ECO:0007669"/>
    <property type="project" value="UniProtKB-KW"/>
</dbReference>
<proteinExistence type="inferred from homology"/>
<comment type="caution">
    <text evidence="9">The sequence shown here is derived from an EMBL/GenBank/DDBJ whole genome shotgun (WGS) entry which is preliminary data.</text>
</comment>
<evidence type="ECO:0000256" key="4">
    <source>
        <dbReference type="ARBA" id="ARBA00022691"/>
    </source>
</evidence>
<evidence type="ECO:0000256" key="2">
    <source>
        <dbReference type="ARBA" id="ARBA00022603"/>
    </source>
</evidence>
<dbReference type="Gene3D" id="3.40.50.150">
    <property type="entry name" value="Vaccinia Virus protein VP39"/>
    <property type="match status" value="1"/>
</dbReference>
<dbReference type="Gene3D" id="3.90.120.10">
    <property type="entry name" value="DNA Methylase, subunit A, domain 2"/>
    <property type="match status" value="1"/>
</dbReference>
<dbReference type="Pfam" id="PF00145">
    <property type="entry name" value="DNA_methylase"/>
    <property type="match status" value="1"/>
</dbReference>
<dbReference type="EMBL" id="VWOJ01000004">
    <property type="protein sequence ID" value="KAA5801570.1"/>
    <property type="molecule type" value="Genomic_DNA"/>
</dbReference>
<sequence>MLARMSADSRYGFYEFFCGGGMARLGLGRRWRCDFANDIDPDKLAAYRANFGDDDLRPGDVAGVAPDELPGFADLAWASFPCQDLSLAGPRSGLKGARSGVFYSFWRLIEALQAEGRAPRLIGLENVPGLLTCSGGDDFTALCAALDEGGYRFGALEIDARWFTPQSRPRLFVIALRKDIPIPADLALDDAPGHLSPFHTGAVQRAARRLPEPLKKNWVWWALPVPPRPNETLIHKIEAPRAVPWHSPEETRRLVEMMNAPSRARLREARKAEGPVAGALYRRMRVENGVKVQRAEARFDGLAGCLRTPGGGSSRQFVVWVRNGRVRTRPMTAREYARLMGLPEDYKLPARESAALHLSGDGVSVDVVAFLRENLFEPVLDHARACALAAE</sequence>
<comment type="catalytic activity">
    <reaction evidence="6">
        <text>a 2'-deoxycytidine in DNA + S-adenosyl-L-methionine = a 5-methyl-2'-deoxycytidine in DNA + S-adenosyl-L-homocysteine + H(+)</text>
        <dbReference type="Rhea" id="RHEA:13681"/>
        <dbReference type="Rhea" id="RHEA-COMP:11369"/>
        <dbReference type="Rhea" id="RHEA-COMP:11370"/>
        <dbReference type="ChEBI" id="CHEBI:15378"/>
        <dbReference type="ChEBI" id="CHEBI:57856"/>
        <dbReference type="ChEBI" id="CHEBI:59789"/>
        <dbReference type="ChEBI" id="CHEBI:85452"/>
        <dbReference type="ChEBI" id="CHEBI:85454"/>
        <dbReference type="EC" id="2.1.1.37"/>
    </reaction>
</comment>
<dbReference type="PANTHER" id="PTHR46098">
    <property type="entry name" value="TRNA (CYTOSINE(38)-C(5))-METHYLTRANSFERASE"/>
    <property type="match status" value="1"/>
</dbReference>
<dbReference type="AlphaFoldDB" id="A0A5M6ZBP6"/>
<evidence type="ECO:0000313" key="9">
    <source>
        <dbReference type="EMBL" id="KAA5801570.1"/>
    </source>
</evidence>
<keyword evidence="5" id="KW-0680">Restriction system</keyword>
<evidence type="ECO:0000313" key="10">
    <source>
        <dbReference type="Proteomes" id="UP000325122"/>
    </source>
</evidence>
<comment type="similarity">
    <text evidence="7 8">Belongs to the class I-like SAM-binding methyltransferase superfamily. C5-methyltransferase family.</text>
</comment>
<dbReference type="InterPro" id="IPR001525">
    <property type="entry name" value="C5_MeTfrase"/>
</dbReference>
<evidence type="ECO:0000256" key="1">
    <source>
        <dbReference type="ARBA" id="ARBA00011975"/>
    </source>
</evidence>
<gene>
    <name evidence="9" type="ORF">F1654_11775</name>
</gene>